<reference evidence="6" key="2">
    <citation type="submission" date="2025-08" db="UniProtKB">
        <authorList>
            <consortium name="Ensembl"/>
        </authorList>
    </citation>
    <scope>IDENTIFICATION</scope>
</reference>
<reference evidence="6" key="1">
    <citation type="submission" date="2016-12" db="EMBL/GenBank/DDBJ databases">
        <title>Mouse lemur reference genome and diversity panel.</title>
        <authorList>
            <person name="Harris R."/>
            <person name="Larsen P."/>
            <person name="Liu Y."/>
            <person name="Hughes D.S."/>
            <person name="Murali S."/>
            <person name="Raveendran M."/>
            <person name="Korchina V."/>
            <person name="Wang M."/>
            <person name="Jhangiani S."/>
            <person name="Bandaranaike D."/>
            <person name="Bellair M."/>
            <person name="Blankenburg K."/>
            <person name="Chao H."/>
            <person name="Dahdouli M."/>
            <person name="Dinh H."/>
            <person name="Doddapaneni H."/>
            <person name="English A."/>
            <person name="Firestine M."/>
            <person name="Gnanaolivu R."/>
            <person name="Gross S."/>
            <person name="Hernandez B."/>
            <person name="Javaid M."/>
            <person name="Jayaseelan J."/>
            <person name="Jones J."/>
            <person name="Khan Z."/>
            <person name="Kovar C."/>
            <person name="Kurapati P."/>
            <person name="Le B."/>
            <person name="Lee S."/>
            <person name="Li M."/>
            <person name="Mathew T."/>
            <person name="Narasimhan A."/>
            <person name="Ngo D."/>
            <person name="Nguyen L."/>
            <person name="Okwuonu G."/>
            <person name="Ongeri F."/>
            <person name="Osuji N."/>
            <person name="Pu L.-L."/>
            <person name="Puazo M."/>
            <person name="Quiroz J."/>
            <person name="Raj R."/>
            <person name="Rajbhandari K."/>
            <person name="Reid J.G."/>
            <person name="Santibanez J."/>
            <person name="Sexton D."/>
            <person name="Skinner E."/>
            <person name="Vee V."/>
            <person name="Weissenberger G."/>
            <person name="Wu Y."/>
            <person name="Xin Y."/>
            <person name="Han Y."/>
            <person name="Campbell C."/>
            <person name="Brown A."/>
            <person name="Sullivan B."/>
            <person name="Shelton J."/>
            <person name="Brown S."/>
            <person name="Dudchenko O."/>
            <person name="Machol I."/>
            <person name="Durand N."/>
            <person name="Shamim M."/>
            <person name="Lieberman A."/>
            <person name="Muzny D.M."/>
            <person name="Richards S."/>
            <person name="Yoder A."/>
            <person name="Worley K.C."/>
            <person name="Rogers J."/>
            <person name="Gibbs R.A."/>
        </authorList>
    </citation>
    <scope>NUCLEOTIDE SEQUENCE [LARGE SCALE GENOMIC DNA]</scope>
</reference>
<dbReference type="GO" id="GO:0006397">
    <property type="term" value="P:mRNA processing"/>
    <property type="evidence" value="ECO:0007669"/>
    <property type="project" value="UniProtKB-KW"/>
</dbReference>
<dbReference type="PANTHER" id="PTHR23204">
    <property type="entry name" value="CLEAVAGE AND POLYADENYLATION SPECIFIC FACTOR"/>
    <property type="match status" value="1"/>
</dbReference>
<dbReference type="AlphaFoldDB" id="A0A8C5VVF0"/>
<feature type="compositionally biased region" description="Basic and acidic residues" evidence="4">
    <location>
        <begin position="175"/>
        <end position="207"/>
    </location>
</feature>
<evidence type="ECO:0000313" key="7">
    <source>
        <dbReference type="Proteomes" id="UP000694394"/>
    </source>
</evidence>
<feature type="compositionally biased region" description="Basic and acidic residues" evidence="4">
    <location>
        <begin position="49"/>
        <end position="64"/>
    </location>
</feature>
<keyword evidence="3" id="KW-0539">Nucleus</keyword>
<accession>A0A8C5VVF0</accession>
<feature type="compositionally biased region" description="Pro residues" evidence="4">
    <location>
        <begin position="14"/>
        <end position="26"/>
    </location>
</feature>
<proteinExistence type="predicted"/>
<reference evidence="6" key="3">
    <citation type="submission" date="2025-09" db="UniProtKB">
        <authorList>
            <consortium name="Ensembl"/>
        </authorList>
    </citation>
    <scope>IDENTIFICATION</scope>
</reference>
<keyword evidence="7" id="KW-1185">Reference proteome</keyword>
<dbReference type="GeneTree" id="ENSGT00730000110905"/>
<evidence type="ECO:0000256" key="4">
    <source>
        <dbReference type="SAM" id="MobiDB-lite"/>
    </source>
</evidence>
<dbReference type="GO" id="GO:0005634">
    <property type="term" value="C:nucleus"/>
    <property type="evidence" value="ECO:0007669"/>
    <property type="project" value="UniProtKB-SubCell"/>
</dbReference>
<dbReference type="InterPro" id="IPR057951">
    <property type="entry name" value="CPSF6/7_RSLD_N"/>
</dbReference>
<dbReference type="EMBL" id="ABDC03018254">
    <property type="status" value="NOT_ANNOTATED_CDS"/>
    <property type="molecule type" value="Genomic_DNA"/>
</dbReference>
<name>A0A8C5VVF0_MICMU</name>
<dbReference type="Proteomes" id="UP000694394">
    <property type="component" value="Chromosome 14"/>
</dbReference>
<protein>
    <recommendedName>
        <fullName evidence="5">CPSF6/7 RSLD domain-containing protein</fullName>
    </recommendedName>
</protein>
<organism evidence="6 7">
    <name type="scientific">Microcebus murinus</name>
    <name type="common">Gray mouse lemur</name>
    <name type="synonym">Lemur murinus</name>
    <dbReference type="NCBI Taxonomy" id="30608"/>
    <lineage>
        <taxon>Eukaryota</taxon>
        <taxon>Metazoa</taxon>
        <taxon>Chordata</taxon>
        <taxon>Craniata</taxon>
        <taxon>Vertebrata</taxon>
        <taxon>Euteleostomi</taxon>
        <taxon>Mammalia</taxon>
        <taxon>Eutheria</taxon>
        <taxon>Euarchontoglires</taxon>
        <taxon>Primates</taxon>
        <taxon>Strepsirrhini</taxon>
        <taxon>Lemuriformes</taxon>
        <taxon>Cheirogaleidae</taxon>
        <taxon>Microcebus</taxon>
    </lineage>
</organism>
<dbReference type="Pfam" id="PF25524">
    <property type="entry name" value="RSLD_CPSF6"/>
    <property type="match status" value="1"/>
</dbReference>
<evidence type="ECO:0000256" key="1">
    <source>
        <dbReference type="ARBA" id="ARBA00004123"/>
    </source>
</evidence>
<evidence type="ECO:0000259" key="5">
    <source>
        <dbReference type="Pfam" id="PF25524"/>
    </source>
</evidence>
<keyword evidence="2" id="KW-0507">mRNA processing</keyword>
<comment type="subcellular location">
    <subcellularLocation>
        <location evidence="1">Nucleus</location>
    </subcellularLocation>
</comment>
<evidence type="ECO:0000256" key="3">
    <source>
        <dbReference type="ARBA" id="ARBA00023242"/>
    </source>
</evidence>
<evidence type="ECO:0000256" key="2">
    <source>
        <dbReference type="ARBA" id="ARBA00022664"/>
    </source>
</evidence>
<feature type="compositionally biased region" description="Pro residues" evidence="4">
    <location>
        <begin position="37"/>
        <end position="48"/>
    </location>
</feature>
<evidence type="ECO:0000313" key="6">
    <source>
        <dbReference type="Ensembl" id="ENSMICP00000026149.2"/>
    </source>
</evidence>
<feature type="compositionally biased region" description="Basic residues" evidence="4">
    <location>
        <begin position="164"/>
        <end position="174"/>
    </location>
</feature>
<dbReference type="InterPro" id="IPR034772">
    <property type="entry name" value="CPSF6/7"/>
</dbReference>
<dbReference type="Ensembl" id="ENSMICT00000038536.2">
    <property type="protein sequence ID" value="ENSMICP00000026149.2"/>
    <property type="gene ID" value="ENSMICG00000044897.1"/>
</dbReference>
<sequence length="207" mass="23552">MSSLLQFYHQRPSVSPPLDEPNPPPTSSFTPTSDSQGPPPTDPYGRPPPYDRGDCSPPGRETDTARAPLNEAEFEELMNRNRAISSSAISRAVSDASAGDYGSASETLVTAISLIKQSKVSADDRCKVLISSLQDCLHGIESKSYGSGSRRDLSRERDHSRSREKSRHHKSRSRDRHDDYYIERSRERERHRDRDRDCDREREYCRR</sequence>
<feature type="domain" description="CPSF6/7 RSLD" evidence="5">
    <location>
        <begin position="72"/>
        <end position="175"/>
    </location>
</feature>
<feature type="region of interest" description="Disordered" evidence="4">
    <location>
        <begin position="140"/>
        <end position="207"/>
    </location>
</feature>
<feature type="region of interest" description="Disordered" evidence="4">
    <location>
        <begin position="1"/>
        <end position="69"/>
    </location>
</feature>
<feature type="compositionally biased region" description="Basic and acidic residues" evidence="4">
    <location>
        <begin position="149"/>
        <end position="163"/>
    </location>
</feature>